<proteinExistence type="predicted"/>
<evidence type="ECO:0000313" key="2">
    <source>
        <dbReference type="EMBL" id="MQT16618.1"/>
    </source>
</evidence>
<dbReference type="Proteomes" id="UP000481327">
    <property type="component" value="Unassembled WGS sequence"/>
</dbReference>
<dbReference type="PANTHER" id="PTHR12910">
    <property type="entry name" value="NADH-UBIQUINONE OXIDOREDUCTASE SUBUNIT B17.2"/>
    <property type="match status" value="1"/>
</dbReference>
<dbReference type="AlphaFoldDB" id="A0A7C9GTT7"/>
<dbReference type="RefSeq" id="WP_152576995.1">
    <property type="nucleotide sequence ID" value="NZ_JAATJI010000001.1"/>
</dbReference>
<protein>
    <submittedName>
        <fullName evidence="2">NADH:ubiquinone oxidoreductase subunit NDUFA12</fullName>
    </submittedName>
</protein>
<dbReference type="InterPro" id="IPR007763">
    <property type="entry name" value="NDUFA12"/>
</dbReference>
<dbReference type="GO" id="GO:0006979">
    <property type="term" value="P:response to oxidative stress"/>
    <property type="evidence" value="ECO:0007669"/>
    <property type="project" value="TreeGrafter"/>
</dbReference>
<evidence type="ECO:0000256" key="1">
    <source>
        <dbReference type="SAM" id="MobiDB-lite"/>
    </source>
</evidence>
<keyword evidence="3" id="KW-1185">Reference proteome</keyword>
<keyword evidence="2" id="KW-0830">Ubiquinone</keyword>
<comment type="caution">
    <text evidence="2">The sequence shown here is derived from an EMBL/GenBank/DDBJ whole genome shotgun (WGS) entry which is preliminary data.</text>
</comment>
<dbReference type="EMBL" id="WIOL01000001">
    <property type="protein sequence ID" value="MQT16618.1"/>
    <property type="molecule type" value="Genomic_DNA"/>
</dbReference>
<dbReference type="NCBIfam" id="NF006040">
    <property type="entry name" value="PRK08183.1"/>
    <property type="match status" value="1"/>
</dbReference>
<evidence type="ECO:0000313" key="3">
    <source>
        <dbReference type="Proteomes" id="UP000481327"/>
    </source>
</evidence>
<dbReference type="GO" id="GO:0045271">
    <property type="term" value="C:respiratory chain complex I"/>
    <property type="evidence" value="ECO:0007669"/>
    <property type="project" value="InterPro"/>
</dbReference>
<organism evidence="2 3">
    <name type="scientific">Sandarakinorhabdus fusca</name>
    <dbReference type="NCBI Taxonomy" id="1439888"/>
    <lineage>
        <taxon>Bacteria</taxon>
        <taxon>Pseudomonadati</taxon>
        <taxon>Pseudomonadota</taxon>
        <taxon>Alphaproteobacteria</taxon>
        <taxon>Sphingomonadales</taxon>
        <taxon>Sphingosinicellaceae</taxon>
        <taxon>Sandarakinorhabdus</taxon>
    </lineage>
</organism>
<reference evidence="2 3" key="1">
    <citation type="submission" date="2019-09" db="EMBL/GenBank/DDBJ databases">
        <title>Polymorphobacter sp. isolated from a lake in China.</title>
        <authorList>
            <person name="Liu Z."/>
        </authorList>
    </citation>
    <scope>NUCLEOTIDE SEQUENCE [LARGE SCALE GENOMIC DNA]</scope>
    <source>
        <strain evidence="2 3">D40P</strain>
    </source>
</reference>
<dbReference type="OrthoDB" id="9795340at2"/>
<accession>A0A7C9GTT7</accession>
<name>A0A7C9GTT7_9SPHN</name>
<gene>
    <name evidence="2" type="ORF">F3168_05005</name>
</gene>
<sequence>MELLNRIFTWWNGPGLGTRIMTRRTGREVGRDSEGNIYYRSGTGRAERRWVIYNGTPEATRIPPEWHLWMHKTVALPPSEAPATPRVWERPWTPNATGTAAAHVPSGSLDVGGKRARTTGDYRAWSPGDPSPDAGSR</sequence>
<dbReference type="PANTHER" id="PTHR12910:SF2">
    <property type="entry name" value="NADH DEHYDROGENASE [UBIQUINONE] 1 ALPHA SUBCOMPLEX SUBUNIT 12"/>
    <property type="match status" value="1"/>
</dbReference>
<dbReference type="Pfam" id="PF05071">
    <property type="entry name" value="NDUFA12"/>
    <property type="match status" value="1"/>
</dbReference>
<feature type="region of interest" description="Disordered" evidence="1">
    <location>
        <begin position="78"/>
        <end position="137"/>
    </location>
</feature>